<dbReference type="Proteomes" id="UP000093985">
    <property type="component" value="Unassembled WGS sequence"/>
</dbReference>
<dbReference type="EMBL" id="LZIN01000036">
    <property type="protein sequence ID" value="OBG07706.1"/>
    <property type="molecule type" value="Genomic_DNA"/>
</dbReference>
<name>A0A1A2EER1_MYCSD</name>
<comment type="caution">
    <text evidence="1">The sequence shown here is derived from an EMBL/GenBank/DDBJ whole genome shotgun (WGS) entry which is preliminary data.</text>
</comment>
<reference evidence="2" key="1">
    <citation type="submission" date="2016-06" db="EMBL/GenBank/DDBJ databases">
        <authorList>
            <person name="Sutton G."/>
            <person name="Brinkac L."/>
            <person name="Sanka R."/>
            <person name="Adams M."/>
            <person name="Lau E."/>
            <person name="Mehaffy C."/>
            <person name="Tameris M."/>
            <person name="Hatherill M."/>
            <person name="Hanekom W."/>
            <person name="Mahomed H."/>
            <person name="Mcshane H."/>
        </authorList>
    </citation>
    <scope>NUCLEOTIDE SEQUENCE [LARGE SCALE GENOMIC DNA]</scope>
    <source>
        <strain evidence="2">852014-51077_SCH5608930-a</strain>
    </source>
</reference>
<sequence>MRPASSTGSQQFGSILNDALFDPNTSIISGILNARDDLATSVMTANGGFPTELGSLATWEWEHMSQLTDLSLATAWADLGSLFNSADLLGA</sequence>
<evidence type="ECO:0000313" key="2">
    <source>
        <dbReference type="Proteomes" id="UP000093985"/>
    </source>
</evidence>
<evidence type="ECO:0000313" key="1">
    <source>
        <dbReference type="EMBL" id="OBG07706.1"/>
    </source>
</evidence>
<accession>A0A1A2EER1</accession>
<protein>
    <submittedName>
        <fullName evidence="1">Uncharacterized protein</fullName>
    </submittedName>
</protein>
<proteinExistence type="predicted"/>
<gene>
    <name evidence="1" type="ORF">A5771_05310</name>
</gene>
<dbReference type="RefSeq" id="WP_064854470.1">
    <property type="nucleotide sequence ID" value="NZ_LZIM01000050.1"/>
</dbReference>
<dbReference type="AlphaFoldDB" id="A0A1A2EER1"/>
<organism evidence="1 2">
    <name type="scientific">Mycolicibacter sinensis (strain JDM601)</name>
    <name type="common">Mycobacterium sinense</name>
    <dbReference type="NCBI Taxonomy" id="875328"/>
    <lineage>
        <taxon>Bacteria</taxon>
        <taxon>Bacillati</taxon>
        <taxon>Actinomycetota</taxon>
        <taxon>Actinomycetes</taxon>
        <taxon>Mycobacteriales</taxon>
        <taxon>Mycobacteriaceae</taxon>
        <taxon>Mycolicibacter</taxon>
    </lineage>
</organism>